<reference evidence="3 4" key="1">
    <citation type="submission" date="2016-05" db="EMBL/GenBank/DDBJ databases">
        <title>Genome Sequence of Pseudomonas citronellolis Strain SJTE-3, an Estrogens and Persistent Organic Pollutants degradation strain.</title>
        <authorList>
            <person name="Liang R."/>
        </authorList>
    </citation>
    <scope>NUCLEOTIDE SEQUENCE [LARGE SCALE GENOMIC DNA]</scope>
    <source>
        <strain evidence="3 4">SJTE-3</strain>
    </source>
</reference>
<dbReference type="SUPFAM" id="SSF75304">
    <property type="entry name" value="Amidase signature (AS) enzymes"/>
    <property type="match status" value="1"/>
</dbReference>
<dbReference type="InterPro" id="IPR020556">
    <property type="entry name" value="Amidase_CS"/>
</dbReference>
<evidence type="ECO:0000313" key="4">
    <source>
        <dbReference type="Proteomes" id="UP000077748"/>
    </source>
</evidence>
<feature type="domain" description="Amidase" evidence="2">
    <location>
        <begin position="26"/>
        <end position="456"/>
    </location>
</feature>
<dbReference type="Gene3D" id="3.90.1300.10">
    <property type="entry name" value="Amidase signature (AS) domain"/>
    <property type="match status" value="1"/>
</dbReference>
<dbReference type="InterPro" id="IPR023631">
    <property type="entry name" value="Amidase_dom"/>
</dbReference>
<dbReference type="Proteomes" id="UP000077748">
    <property type="component" value="Chromosome"/>
</dbReference>
<dbReference type="PANTHER" id="PTHR11895">
    <property type="entry name" value="TRANSAMIDASE"/>
    <property type="match status" value="1"/>
</dbReference>
<dbReference type="Pfam" id="PF01425">
    <property type="entry name" value="Amidase"/>
    <property type="match status" value="1"/>
</dbReference>
<evidence type="ECO:0000256" key="1">
    <source>
        <dbReference type="ARBA" id="ARBA00009199"/>
    </source>
</evidence>
<accession>A0A1A9KC18</accession>
<protein>
    <recommendedName>
        <fullName evidence="2">Amidase domain-containing protein</fullName>
    </recommendedName>
</protein>
<dbReference type="RefSeq" id="WP_064583097.1">
    <property type="nucleotide sequence ID" value="NZ_CP015878.1"/>
</dbReference>
<dbReference type="InterPro" id="IPR036928">
    <property type="entry name" value="AS_sf"/>
</dbReference>
<gene>
    <name evidence="3" type="ORF">A9C11_14875</name>
</gene>
<dbReference type="GO" id="GO:0003824">
    <property type="term" value="F:catalytic activity"/>
    <property type="evidence" value="ECO:0007669"/>
    <property type="project" value="InterPro"/>
</dbReference>
<organism evidence="3 4">
    <name type="scientific">Pseudomonas citronellolis</name>
    <dbReference type="NCBI Taxonomy" id="53408"/>
    <lineage>
        <taxon>Bacteria</taxon>
        <taxon>Pseudomonadati</taxon>
        <taxon>Pseudomonadota</taxon>
        <taxon>Gammaproteobacteria</taxon>
        <taxon>Pseudomonadales</taxon>
        <taxon>Pseudomonadaceae</taxon>
        <taxon>Pseudomonas</taxon>
    </lineage>
</organism>
<name>A0A1A9KC18_9PSED</name>
<proteinExistence type="inferred from homology"/>
<evidence type="ECO:0000259" key="2">
    <source>
        <dbReference type="Pfam" id="PF01425"/>
    </source>
</evidence>
<dbReference type="EMBL" id="CP015878">
    <property type="protein sequence ID" value="ANI15187.1"/>
    <property type="molecule type" value="Genomic_DNA"/>
</dbReference>
<sequence length="478" mass="50157">MNDSLHLLDATAQAQLVYRGEVTPLELVDAAIARIEAHDPALNSVIWRQFELARERARGPLPGGPFRGVPFLLKDLAGGAEAGQPLSYGSRLGLGNRADHDTELVRRYRSAGLITVGRSNTPEFGITPTTEPAAFGPCLNPWNLGLSAGGSSGGAAAAVAARLVPMAHASDIGGSIRIPASACGVFGLKPSRGRNPAGPKVGEGTGGLPAEHCCSISVRDSAALLDATSAPDYGAPYVASSKARPYLQEVDAPHRRLRIGLLRTPLTGAAVHPDCLAALESAALLCRGLGHEVTDEAPTVSDMPAVGQAFARLFVVSAALHLRSLEQQVGHQAGEHDIEPLTRAVVGLAGQVSATDYVLAQRTLQRMAREIAAFHEHYDLILSPTMACPPSAIGELAFREGESIEAFFARSGPFAAFTSVYNATGQPAMSVPLHWTAGGTPIGVQFAARLGDEGTLFRLAAELERARPWASRLPPLRG</sequence>
<evidence type="ECO:0000313" key="3">
    <source>
        <dbReference type="EMBL" id="ANI15187.1"/>
    </source>
</evidence>
<dbReference type="PROSITE" id="PS00571">
    <property type="entry name" value="AMIDASES"/>
    <property type="match status" value="1"/>
</dbReference>
<dbReference type="AlphaFoldDB" id="A0A1A9KC18"/>
<comment type="similarity">
    <text evidence="1">Belongs to the amidase family.</text>
</comment>
<dbReference type="InterPro" id="IPR000120">
    <property type="entry name" value="Amidase"/>
</dbReference>
<dbReference type="PANTHER" id="PTHR11895:SF7">
    <property type="entry name" value="GLUTAMYL-TRNA(GLN) AMIDOTRANSFERASE SUBUNIT A, MITOCHONDRIAL"/>
    <property type="match status" value="1"/>
</dbReference>